<evidence type="ECO:0000313" key="1">
    <source>
        <dbReference type="EMBL" id="RGT33603.1"/>
    </source>
</evidence>
<comment type="caution">
    <text evidence="1">The sequence shown here is derived from an EMBL/GenBank/DDBJ whole genome shotgun (WGS) entry which is preliminary data.</text>
</comment>
<dbReference type="EMBL" id="QRWP01000005">
    <property type="protein sequence ID" value="RGT33603.1"/>
    <property type="molecule type" value="Genomic_DNA"/>
</dbReference>
<dbReference type="RefSeq" id="WP_118467669.1">
    <property type="nucleotide sequence ID" value="NZ_CAUBEL010000002.1"/>
</dbReference>
<accession>A0A412N4S6</accession>
<dbReference type="AlphaFoldDB" id="A0A412N4S6"/>
<evidence type="ECO:0000313" key="2">
    <source>
        <dbReference type="Proteomes" id="UP000285159"/>
    </source>
</evidence>
<reference evidence="1 2" key="1">
    <citation type="submission" date="2018-08" db="EMBL/GenBank/DDBJ databases">
        <title>A genome reference for cultivated species of the human gut microbiota.</title>
        <authorList>
            <person name="Zou Y."/>
            <person name="Xue W."/>
            <person name="Luo G."/>
        </authorList>
    </citation>
    <scope>NUCLEOTIDE SEQUENCE [LARGE SCALE GENOMIC DNA]</scope>
    <source>
        <strain evidence="1 2">AF19-1AC</strain>
    </source>
</reference>
<protein>
    <submittedName>
        <fullName evidence="1">Uncharacterized protein</fullName>
    </submittedName>
</protein>
<dbReference type="Proteomes" id="UP000285159">
    <property type="component" value="Unassembled WGS sequence"/>
</dbReference>
<name>A0A412N4S6_9BACE</name>
<proteinExistence type="predicted"/>
<sequence>MSKEIDEIRRKLQGAFGGDGDSIFQAVVVEVDEEEYTCTVRRDEQVDYFDVRLRALVKANLQGFAFIPKLQSVVLVARIGRSNELFVCQYTEVDKVVFTDNDLELKVDPDNIDLKKGENITVHVDAGKLEVVNDKTTVTHQAEALTLLSDQATVKITTGGLTLAKGSSGLKKTLDDLLTAIQKLTVTTGVGPSGPPINMADFVKVQQDLSNYLEG</sequence>
<gene>
    <name evidence="1" type="ORF">DWX38_07340</name>
</gene>
<organism evidence="1 2">
    <name type="scientific">Bacteroides clarus</name>
    <dbReference type="NCBI Taxonomy" id="626929"/>
    <lineage>
        <taxon>Bacteria</taxon>
        <taxon>Pseudomonadati</taxon>
        <taxon>Bacteroidota</taxon>
        <taxon>Bacteroidia</taxon>
        <taxon>Bacteroidales</taxon>
        <taxon>Bacteroidaceae</taxon>
        <taxon>Bacteroides</taxon>
    </lineage>
</organism>